<dbReference type="PIRSF" id="PIRSF037847">
    <property type="entry name" value="NiaR"/>
    <property type="match status" value="1"/>
</dbReference>
<dbReference type="InterPro" id="IPR036390">
    <property type="entry name" value="WH_DNA-bd_sf"/>
</dbReference>
<dbReference type="Gene3D" id="3.30.1340.20">
    <property type="entry name" value="3H domain"/>
    <property type="match status" value="1"/>
</dbReference>
<feature type="domain" description="3H" evidence="2">
    <location>
        <begin position="71"/>
        <end position="166"/>
    </location>
</feature>
<dbReference type="SUPFAM" id="SSF75500">
    <property type="entry name" value="Putative transcriptional regulator TM1602, C-terminal domain"/>
    <property type="match status" value="1"/>
</dbReference>
<feature type="binding site" evidence="1">
    <location>
        <position position="74"/>
    </location>
    <ligand>
        <name>Ni(2+)</name>
        <dbReference type="ChEBI" id="CHEBI:49786"/>
    </ligand>
</feature>
<sequence>MKGEERREKILKALRESRDPISGGRFSEALGVSRQVIVQDIALLRAGGCNIYSTSRGYVLEEKNLATRVFKVRHTDEQVEKELTTVVDNGGAVEDVFVYHRVYGVIRGQLNIHSRRDIAEYLQDIENGQSRLLSRATNGYHYHTVTADSEEILDLIQEKLQEEGFLAKLQDYEPVDFWNKAGNI</sequence>
<dbReference type="Gene3D" id="1.10.10.10">
    <property type="entry name" value="Winged helix-like DNA-binding domain superfamily/Winged helix DNA-binding domain"/>
    <property type="match status" value="1"/>
</dbReference>
<feature type="binding site" evidence="1">
    <location>
        <position position="141"/>
    </location>
    <ligand>
        <name>Ni(2+)</name>
        <dbReference type="ChEBI" id="CHEBI:49786"/>
    </ligand>
</feature>
<dbReference type="RefSeq" id="WP_154572771.1">
    <property type="nucleotide sequence ID" value="NZ_JAQXPA010000007.1"/>
</dbReference>
<keyword evidence="1" id="KW-0533">Nickel</keyword>
<dbReference type="InterPro" id="IPR036388">
    <property type="entry name" value="WH-like_DNA-bd_sf"/>
</dbReference>
<dbReference type="AlphaFoldDB" id="A0A6A8M995"/>
<feature type="binding site" evidence="1">
    <location>
        <position position="82"/>
    </location>
    <ligand>
        <name>Ni(2+)</name>
        <dbReference type="ChEBI" id="CHEBI:49786"/>
    </ligand>
</feature>
<feature type="domain" description="Helix-turn-helix type 11" evidence="3">
    <location>
        <begin position="6"/>
        <end position="58"/>
    </location>
</feature>
<evidence type="ECO:0000256" key="1">
    <source>
        <dbReference type="PIRSR" id="PIRSR037847-1"/>
    </source>
</evidence>
<feature type="binding site" evidence="1">
    <location>
        <position position="143"/>
    </location>
    <ligand>
        <name>Ni(2+)</name>
        <dbReference type="ChEBI" id="CHEBI:49786"/>
    </ligand>
</feature>
<proteinExistence type="predicted"/>
<dbReference type="InterPro" id="IPR026043">
    <property type="entry name" value="NadR"/>
</dbReference>
<dbReference type="PANTHER" id="PTHR40068:SF1">
    <property type="entry name" value="TRANSCRIPTION REPRESSOR NIAR-RELATED"/>
    <property type="match status" value="1"/>
</dbReference>
<dbReference type="SUPFAM" id="SSF46785">
    <property type="entry name" value="Winged helix' DNA-binding domain"/>
    <property type="match status" value="1"/>
</dbReference>
<dbReference type="InterPro" id="IPR013196">
    <property type="entry name" value="HTH_11"/>
</dbReference>
<dbReference type="PANTHER" id="PTHR40068">
    <property type="entry name" value="TRANSCRIPTION REPRESSOR NIAR-RELATED"/>
    <property type="match status" value="1"/>
</dbReference>
<dbReference type="Pfam" id="PF02829">
    <property type="entry name" value="3H"/>
    <property type="match status" value="1"/>
</dbReference>
<dbReference type="EMBL" id="VUNB01000005">
    <property type="protein sequence ID" value="MST69300.1"/>
    <property type="molecule type" value="Genomic_DNA"/>
</dbReference>
<dbReference type="Pfam" id="PF08279">
    <property type="entry name" value="HTH_11"/>
    <property type="match status" value="1"/>
</dbReference>
<evidence type="ECO:0000313" key="4">
    <source>
        <dbReference type="EMBL" id="MST69300.1"/>
    </source>
</evidence>
<accession>A0A6A8M995</accession>
<keyword evidence="1" id="KW-0479">Metal-binding</keyword>
<organism evidence="4">
    <name type="scientific">Baileyella intestinalis</name>
    <dbReference type="NCBI Taxonomy" id="2606709"/>
    <lineage>
        <taxon>Bacteria</taxon>
        <taxon>Bacillati</taxon>
        <taxon>Bacillota</taxon>
        <taxon>Clostridia</taxon>
        <taxon>Peptostreptococcales</taxon>
        <taxon>Anaerovoracaceae</taxon>
        <taxon>Baileyella</taxon>
    </lineage>
</organism>
<dbReference type="InterPro" id="IPR004173">
    <property type="entry name" value="3H_domain"/>
</dbReference>
<evidence type="ECO:0000259" key="3">
    <source>
        <dbReference type="Pfam" id="PF08279"/>
    </source>
</evidence>
<dbReference type="GO" id="GO:0046872">
    <property type="term" value="F:metal ion binding"/>
    <property type="evidence" value="ECO:0007669"/>
    <property type="project" value="UniProtKB-KW"/>
</dbReference>
<protein>
    <submittedName>
        <fullName evidence="4">Transcription repressor NadR</fullName>
    </submittedName>
</protein>
<evidence type="ECO:0000259" key="2">
    <source>
        <dbReference type="Pfam" id="PF02829"/>
    </source>
</evidence>
<gene>
    <name evidence="4" type="ORF">FYJ66_06825</name>
</gene>
<comment type="caution">
    <text evidence="4">The sequence shown here is derived from an EMBL/GenBank/DDBJ whole genome shotgun (WGS) entry which is preliminary data.</text>
</comment>
<dbReference type="InterPro" id="IPR035922">
    <property type="entry name" value="3H_dom_sf"/>
</dbReference>
<name>A0A6A8M995_9FIRM</name>
<reference evidence="4" key="1">
    <citation type="submission" date="2019-09" db="EMBL/GenBank/DDBJ databases">
        <title>In-depth cultivation of the pig gut microbiome towards novel bacterial diversity and tailored functional studies.</title>
        <authorList>
            <person name="Wylensek D."/>
            <person name="Hitch T.C.A."/>
            <person name="Clavel T."/>
        </authorList>
    </citation>
    <scope>NUCLEOTIDE SEQUENCE</scope>
    <source>
        <strain evidence="4">RF-744-FAT-WT-3</strain>
    </source>
</reference>